<reference evidence="1 2" key="1">
    <citation type="submission" date="2020-08" db="EMBL/GenBank/DDBJ databases">
        <title>Genomic Encyclopedia of Type Strains, Phase III (KMG-III): the genomes of soil and plant-associated and newly described type strains.</title>
        <authorList>
            <person name="Whitman W."/>
        </authorList>
    </citation>
    <scope>NUCLEOTIDE SEQUENCE [LARGE SCALE GENOMIC DNA]</scope>
    <source>
        <strain evidence="1 2">CECT 5862</strain>
    </source>
</reference>
<dbReference type="EMBL" id="JACHXK010000031">
    <property type="protein sequence ID" value="MBB3114403.1"/>
    <property type="molecule type" value="Genomic_DNA"/>
</dbReference>
<comment type="caution">
    <text evidence="1">The sequence shown here is derived from an EMBL/GenBank/DDBJ whole genome shotgun (WGS) entry which is preliminary data.</text>
</comment>
<dbReference type="Proteomes" id="UP000570361">
    <property type="component" value="Unassembled WGS sequence"/>
</dbReference>
<name>A0A7W5FRJ0_9BACL</name>
<dbReference type="RefSeq" id="WP_183604439.1">
    <property type="nucleotide sequence ID" value="NZ_JACHXK010000031.1"/>
</dbReference>
<organism evidence="1 2">
    <name type="scientific">Paenibacillus phyllosphaerae</name>
    <dbReference type="NCBI Taxonomy" id="274593"/>
    <lineage>
        <taxon>Bacteria</taxon>
        <taxon>Bacillati</taxon>
        <taxon>Bacillota</taxon>
        <taxon>Bacilli</taxon>
        <taxon>Bacillales</taxon>
        <taxon>Paenibacillaceae</taxon>
        <taxon>Paenibacillus</taxon>
    </lineage>
</organism>
<proteinExistence type="predicted"/>
<evidence type="ECO:0000313" key="2">
    <source>
        <dbReference type="Proteomes" id="UP000570361"/>
    </source>
</evidence>
<protein>
    <submittedName>
        <fullName evidence="1">Spore germination protein PE</fullName>
    </submittedName>
</protein>
<evidence type="ECO:0000313" key="1">
    <source>
        <dbReference type="EMBL" id="MBB3114403.1"/>
    </source>
</evidence>
<dbReference type="AlphaFoldDB" id="A0A7W5FRJ0"/>
<sequence length="140" mass="15370">MTDNDFPVRISELGTIHIISASNASIVQFGDRAEIDAKVRALAVQREVSHEERHNVYFESYAVFNRPLPLWPLPEPAEQSVTVSTHNIQPRICVGSVDLIAASSSAMLLIGNGLKAKAETRIKHIRQFAASRAYPPVPGP</sequence>
<keyword evidence="2" id="KW-1185">Reference proteome</keyword>
<dbReference type="InterPro" id="IPR024496">
    <property type="entry name" value="Spore_germ_GerPE"/>
</dbReference>
<dbReference type="Pfam" id="PF10970">
    <property type="entry name" value="GerPE"/>
    <property type="match status" value="1"/>
</dbReference>
<gene>
    <name evidence="1" type="ORF">FHS18_006524</name>
</gene>
<accession>A0A7W5FRJ0</accession>